<keyword evidence="3" id="KW-1185">Reference proteome</keyword>
<organism evidence="2 3">
    <name type="scientific">Pristionchus mayeri</name>
    <dbReference type="NCBI Taxonomy" id="1317129"/>
    <lineage>
        <taxon>Eukaryota</taxon>
        <taxon>Metazoa</taxon>
        <taxon>Ecdysozoa</taxon>
        <taxon>Nematoda</taxon>
        <taxon>Chromadorea</taxon>
        <taxon>Rhabditida</taxon>
        <taxon>Rhabditina</taxon>
        <taxon>Diplogasteromorpha</taxon>
        <taxon>Diplogasteroidea</taxon>
        <taxon>Neodiplogasteridae</taxon>
        <taxon>Pristionchus</taxon>
    </lineage>
</organism>
<dbReference type="Proteomes" id="UP001328107">
    <property type="component" value="Unassembled WGS sequence"/>
</dbReference>
<evidence type="ECO:0000313" key="3">
    <source>
        <dbReference type="Proteomes" id="UP001328107"/>
    </source>
</evidence>
<evidence type="ECO:0000313" key="2">
    <source>
        <dbReference type="EMBL" id="GMR51613.1"/>
    </source>
</evidence>
<protein>
    <submittedName>
        <fullName evidence="2">Uncharacterized protein</fullName>
    </submittedName>
</protein>
<sequence length="152" mass="16216">SSPPVASHDALPNRRLTRCPTACGCYGSSATRRLQQEGEGTRQEAGEPRHGHLGYRRCAAGQARGLTRKGDQGRRARQEGRVQDAHAATGGAIGLRQVDGHHGAVGDAAGYGRLVKLEEVGGTQDWASRAIRVTCNERRPAPSYSPPITQLI</sequence>
<comment type="caution">
    <text evidence="2">The sequence shown here is derived from an EMBL/GenBank/DDBJ whole genome shotgun (WGS) entry which is preliminary data.</text>
</comment>
<feature type="compositionally biased region" description="Basic and acidic residues" evidence="1">
    <location>
        <begin position="34"/>
        <end position="50"/>
    </location>
</feature>
<accession>A0AAN5I491</accession>
<proteinExistence type="predicted"/>
<feature type="compositionally biased region" description="Basic and acidic residues" evidence="1">
    <location>
        <begin position="68"/>
        <end position="84"/>
    </location>
</feature>
<dbReference type="AlphaFoldDB" id="A0AAN5I491"/>
<name>A0AAN5I491_9BILA</name>
<dbReference type="EMBL" id="BTRK01000005">
    <property type="protein sequence ID" value="GMR51613.1"/>
    <property type="molecule type" value="Genomic_DNA"/>
</dbReference>
<feature type="non-terminal residue" evidence="2">
    <location>
        <position position="1"/>
    </location>
</feature>
<feature type="region of interest" description="Disordered" evidence="1">
    <location>
        <begin position="31"/>
        <end position="86"/>
    </location>
</feature>
<evidence type="ECO:0000256" key="1">
    <source>
        <dbReference type="SAM" id="MobiDB-lite"/>
    </source>
</evidence>
<reference evidence="3" key="1">
    <citation type="submission" date="2022-10" db="EMBL/GenBank/DDBJ databases">
        <title>Genome assembly of Pristionchus species.</title>
        <authorList>
            <person name="Yoshida K."/>
            <person name="Sommer R.J."/>
        </authorList>
    </citation>
    <scope>NUCLEOTIDE SEQUENCE [LARGE SCALE GENOMIC DNA]</scope>
    <source>
        <strain evidence="3">RS5460</strain>
    </source>
</reference>
<feature type="non-terminal residue" evidence="2">
    <location>
        <position position="152"/>
    </location>
</feature>
<gene>
    <name evidence="2" type="ORF">PMAYCL1PPCAC_21808</name>
</gene>